<organism evidence="3 4">
    <name type="scientific">Rothia aeria</name>
    <dbReference type="NCBI Taxonomy" id="172042"/>
    <lineage>
        <taxon>Bacteria</taxon>
        <taxon>Bacillati</taxon>
        <taxon>Actinomycetota</taxon>
        <taxon>Actinomycetes</taxon>
        <taxon>Micrococcales</taxon>
        <taxon>Micrococcaceae</taxon>
        <taxon>Rothia</taxon>
    </lineage>
</organism>
<dbReference type="PANTHER" id="PTHR43566:SF2">
    <property type="entry name" value="DUF4143 DOMAIN-CONTAINING PROTEIN"/>
    <property type="match status" value="1"/>
</dbReference>
<dbReference type="RefSeq" id="WP_128087321.1">
    <property type="nucleotide sequence ID" value="NZ_CBDEQU010000049.1"/>
</dbReference>
<name>A0A2Z5QWU9_9MICC</name>
<evidence type="ECO:0000259" key="2">
    <source>
        <dbReference type="Pfam" id="PF13635"/>
    </source>
</evidence>
<evidence type="ECO:0000313" key="3">
    <source>
        <dbReference type="EMBL" id="BAV86915.1"/>
    </source>
</evidence>
<dbReference type="EMBL" id="AP017895">
    <property type="protein sequence ID" value="BAV86915.1"/>
    <property type="molecule type" value="Genomic_DNA"/>
</dbReference>
<protein>
    <recommendedName>
        <fullName evidence="5">ATPase</fullName>
    </recommendedName>
</protein>
<evidence type="ECO:0008006" key="5">
    <source>
        <dbReference type="Google" id="ProtNLM"/>
    </source>
</evidence>
<dbReference type="Pfam" id="PF13173">
    <property type="entry name" value="AAA_14"/>
    <property type="match status" value="1"/>
</dbReference>
<dbReference type="PANTHER" id="PTHR43566">
    <property type="entry name" value="CONSERVED PROTEIN"/>
    <property type="match status" value="1"/>
</dbReference>
<proteinExistence type="predicted"/>
<feature type="domain" description="DUF4143" evidence="2">
    <location>
        <begin position="195"/>
        <end position="364"/>
    </location>
</feature>
<dbReference type="GeneID" id="93861740"/>
<accession>A0A2Z5QWU9</accession>
<evidence type="ECO:0000313" key="4">
    <source>
        <dbReference type="Proteomes" id="UP000250241"/>
    </source>
</evidence>
<gene>
    <name evidence="3" type="ORF">RA11412_0616</name>
</gene>
<dbReference type="KEGG" id="raj:RA11412_0616"/>
<sequence>MSYLKRSLDLELDELFPFVPAIAIDGPKAVGKTVTALRRADQVYYLDNAAQREFLQADFLLASLPSGTVLLDEWQQLPEIWNSVRRNVDEGAPSKRFLLTGSATPVDQSGTHSGAGRILSARMRPLTFYERYRPSNPVSLRSLLKGEQPVIEGSTDVSLNDYVKAIVEGGFPATLGQPDRVCRAYLDAYVQRIIDRDIPELGRSVRYPETLKRWMQAYAAASSSTASYSRILDATTAGDGVQPAKTTTNLYRNFLTKLWILDPVPGWAPASNEFTRLTVSPKHQLADPALAARLLQLSASTLTSSQGAHMLGPLFESLVTLSVRVAAQAAEATVSHLRTKNGDHEVDLIVQGPEGEVLGIEVKLAPVITDTDVRHLLWLRDKTPDSVTNLVVITTGAQVYRRADGVLVLPLSLLAE</sequence>
<dbReference type="InterPro" id="IPR025420">
    <property type="entry name" value="DUF4143"/>
</dbReference>
<dbReference type="Pfam" id="PF13635">
    <property type="entry name" value="DUF4143"/>
    <property type="match status" value="1"/>
</dbReference>
<dbReference type="AlphaFoldDB" id="A0A2Z5QWU9"/>
<evidence type="ECO:0000259" key="1">
    <source>
        <dbReference type="Pfam" id="PF13173"/>
    </source>
</evidence>
<dbReference type="InterPro" id="IPR041682">
    <property type="entry name" value="AAA_14"/>
</dbReference>
<dbReference type="Proteomes" id="UP000250241">
    <property type="component" value="Chromosome"/>
</dbReference>
<keyword evidence="4" id="KW-1185">Reference proteome</keyword>
<reference evidence="3 4" key="1">
    <citation type="submission" date="2016-10" db="EMBL/GenBank/DDBJ databases">
        <title>Genome sequence of Rothia aeria strain JCM11412.</title>
        <authorList>
            <person name="Nambu T."/>
        </authorList>
    </citation>
    <scope>NUCLEOTIDE SEQUENCE [LARGE SCALE GENOMIC DNA]</scope>
    <source>
        <strain evidence="3 4">JCM 11412</strain>
    </source>
</reference>
<feature type="domain" description="AAA" evidence="1">
    <location>
        <begin position="21"/>
        <end position="130"/>
    </location>
</feature>